<comment type="caution">
    <text evidence="3">The sequence shown here is derived from an EMBL/GenBank/DDBJ whole genome shotgun (WGS) entry which is preliminary data.</text>
</comment>
<protein>
    <recommendedName>
        <fullName evidence="2">Reverse transcriptase domain-containing protein</fullName>
    </recommendedName>
</protein>
<dbReference type="RefSeq" id="WP_123584712.1">
    <property type="nucleotide sequence ID" value="NZ_MOBI01000028.1"/>
</dbReference>
<organism evidence="3 4">
    <name type="scientific">Pseudomonas brassicacearum</name>
    <dbReference type="NCBI Taxonomy" id="930166"/>
    <lineage>
        <taxon>Bacteria</taxon>
        <taxon>Pseudomonadati</taxon>
        <taxon>Pseudomonadota</taxon>
        <taxon>Gammaproteobacteria</taxon>
        <taxon>Pseudomonadales</taxon>
        <taxon>Pseudomonadaceae</taxon>
        <taxon>Pseudomonas</taxon>
    </lineage>
</organism>
<accession>A0A423GKN1</accession>
<dbReference type="Proteomes" id="UP000284684">
    <property type="component" value="Unassembled WGS sequence"/>
</dbReference>
<dbReference type="EMBL" id="MOBI01000028">
    <property type="protein sequence ID" value="ROM91072.1"/>
    <property type="molecule type" value="Genomic_DNA"/>
</dbReference>
<evidence type="ECO:0000313" key="3">
    <source>
        <dbReference type="EMBL" id="ROM91072.1"/>
    </source>
</evidence>
<dbReference type="PANTHER" id="PTHR34047:SF8">
    <property type="entry name" value="PROTEIN YKFC"/>
    <property type="match status" value="1"/>
</dbReference>
<dbReference type="CDD" id="cd01646">
    <property type="entry name" value="RT_Bac_retron_I"/>
    <property type="match status" value="1"/>
</dbReference>
<dbReference type="InterPro" id="IPR000477">
    <property type="entry name" value="RT_dom"/>
</dbReference>
<evidence type="ECO:0000256" key="1">
    <source>
        <dbReference type="ARBA" id="ARBA00034120"/>
    </source>
</evidence>
<reference evidence="3 4" key="1">
    <citation type="submission" date="2016-10" db="EMBL/GenBank/DDBJ databases">
        <title>Comparative genome analysis of multiple Pseudomonas spp. focuses on biocontrol and plant growth promoting traits.</title>
        <authorList>
            <person name="Tao X.-Y."/>
            <person name="Taylor C.G."/>
        </authorList>
    </citation>
    <scope>NUCLEOTIDE SEQUENCE [LARGE SCALE GENOMIC DNA]</scope>
    <source>
        <strain evidence="3 4">37D10</strain>
    </source>
</reference>
<name>A0A423GKN1_9PSED</name>
<dbReference type="AlphaFoldDB" id="A0A423GKN1"/>
<dbReference type="NCBIfam" id="NF041749">
    <property type="entry name" value="Drt4"/>
    <property type="match status" value="1"/>
</dbReference>
<proteinExistence type="inferred from homology"/>
<comment type="similarity">
    <text evidence="1">Belongs to the bacterial reverse transcriptase family.</text>
</comment>
<sequence length="544" mass="63191">MEQINKMSKDFLLEALTRWSYFPTQKKENEYTPALHSKKFTPEVSLELTYIDFPKDRKQKYDQVEFSLTRHNSTTRLLSIPHPLPYSKLCNTVANSLEQINLKMDIYNNVNSLIKPHKNESGKLVVMDYEDPLEKSERLLDHSFGKKFRVQTDISNCFPSIYTHAIPWALVGFEHAKEFRGNAEWYNQIDEGFRNIRRGETQGIGIGPAISNFAAEIILTRIDESLSKKFDYTRYIDDYTCYCETHEKALEFLNTLESQLKKFKLTINTRKTTIKELPATIHNEWLIELQSRSPIGYLNKHDDEILSFKHSALEAIKHIELAVHLNSKEPDGSIIKYAVKMILGRLDNTANEPVIHYLLNLSFIYPHLLPLLEELLEQPNVDPKKYELHLNKIAATNAKLGRSDGMCWPLYYLHKHNLTLDPNVIAAIIQAEDCTAILLIEHFEDHHGCSAAFLSTLQPGYDQDKYWLLIYQLLHWDRLDKKFITPEYQTMMKHQVSFSYLDNKNSESEDKLETEKIRKIFESVPLFVPAPALVSAPPNIIKPY</sequence>
<evidence type="ECO:0000313" key="4">
    <source>
        <dbReference type="Proteomes" id="UP000284684"/>
    </source>
</evidence>
<dbReference type="InterPro" id="IPR043502">
    <property type="entry name" value="DNA/RNA_pol_sf"/>
</dbReference>
<dbReference type="PANTHER" id="PTHR34047">
    <property type="entry name" value="NUCLEAR INTRON MATURASE 1, MITOCHONDRIAL-RELATED"/>
    <property type="match status" value="1"/>
</dbReference>
<dbReference type="Pfam" id="PF00078">
    <property type="entry name" value="RVT_1"/>
    <property type="match status" value="1"/>
</dbReference>
<dbReference type="PROSITE" id="PS50878">
    <property type="entry name" value="RT_POL"/>
    <property type="match status" value="1"/>
</dbReference>
<evidence type="ECO:0000259" key="2">
    <source>
        <dbReference type="PROSITE" id="PS50878"/>
    </source>
</evidence>
<feature type="domain" description="Reverse transcriptase" evidence="2">
    <location>
        <begin position="1"/>
        <end position="313"/>
    </location>
</feature>
<dbReference type="SUPFAM" id="SSF56672">
    <property type="entry name" value="DNA/RNA polymerases"/>
    <property type="match status" value="1"/>
</dbReference>
<gene>
    <name evidence="3" type="ORF">BK658_24550</name>
</gene>
<dbReference type="InterPro" id="IPR051083">
    <property type="entry name" value="GrpII_Intron_Splice-Mob/Def"/>
</dbReference>